<name>A0A1W5D586_9LECA</name>
<keyword evidence="1" id="KW-1133">Transmembrane helix</keyword>
<dbReference type="Pfam" id="PF20684">
    <property type="entry name" value="Fung_rhodopsin"/>
    <property type="match status" value="1"/>
</dbReference>
<feature type="transmembrane region" description="Helical" evidence="1">
    <location>
        <begin position="101"/>
        <end position="126"/>
    </location>
</feature>
<evidence type="ECO:0000313" key="4">
    <source>
        <dbReference type="EMBL" id="SLM38069.1"/>
    </source>
</evidence>
<dbReference type="EMBL" id="VXIT01000014">
    <property type="protein sequence ID" value="KAA6408205.1"/>
    <property type="molecule type" value="Genomic_DNA"/>
</dbReference>
<reference evidence="5" key="2">
    <citation type="submission" date="2017-03" db="EMBL/GenBank/DDBJ databases">
        <authorList>
            <person name="Sharma R."/>
            <person name="Thines M."/>
        </authorList>
    </citation>
    <scope>NUCLEOTIDE SEQUENCE [LARGE SCALE GENOMIC DNA]</scope>
</reference>
<dbReference type="OrthoDB" id="3918601at2759"/>
<feature type="transmembrane region" description="Helical" evidence="1">
    <location>
        <begin position="178"/>
        <end position="203"/>
    </location>
</feature>
<dbReference type="EMBL" id="FWEW01002174">
    <property type="protein sequence ID" value="SLM38069.1"/>
    <property type="molecule type" value="Genomic_DNA"/>
</dbReference>
<keyword evidence="1" id="KW-0812">Transmembrane</keyword>
<evidence type="ECO:0000256" key="1">
    <source>
        <dbReference type="SAM" id="Phobius"/>
    </source>
</evidence>
<proteinExistence type="predicted"/>
<feature type="transmembrane region" description="Helical" evidence="1">
    <location>
        <begin position="20"/>
        <end position="41"/>
    </location>
</feature>
<feature type="transmembrane region" description="Helical" evidence="1">
    <location>
        <begin position="138"/>
        <end position="158"/>
    </location>
</feature>
<keyword evidence="5" id="KW-1185">Reference proteome</keyword>
<dbReference type="PANTHER" id="PTHR39614">
    <property type="entry name" value="INTEGRAL MEMBRANE PROTEIN"/>
    <property type="match status" value="1"/>
</dbReference>
<evidence type="ECO:0000259" key="2">
    <source>
        <dbReference type="Pfam" id="PF20684"/>
    </source>
</evidence>
<dbReference type="AlphaFoldDB" id="A0A1W5D586"/>
<feature type="transmembrane region" description="Helical" evidence="1">
    <location>
        <begin position="61"/>
        <end position="81"/>
    </location>
</feature>
<keyword evidence="1" id="KW-0472">Membrane</keyword>
<dbReference type="Proteomes" id="UP000324767">
    <property type="component" value="Unassembled WGS sequence"/>
</dbReference>
<dbReference type="PANTHER" id="PTHR39614:SF2">
    <property type="entry name" value="INTEGRAL MEMBRANE PROTEIN"/>
    <property type="match status" value="1"/>
</dbReference>
<gene>
    <name evidence="3" type="ORF">FRX48_07947</name>
</gene>
<organism evidence="4 5">
    <name type="scientific">Lasallia pustulata</name>
    <dbReference type="NCBI Taxonomy" id="136370"/>
    <lineage>
        <taxon>Eukaryota</taxon>
        <taxon>Fungi</taxon>
        <taxon>Dikarya</taxon>
        <taxon>Ascomycota</taxon>
        <taxon>Pezizomycotina</taxon>
        <taxon>Lecanoromycetes</taxon>
        <taxon>OSLEUM clade</taxon>
        <taxon>Umbilicariomycetidae</taxon>
        <taxon>Umbilicariales</taxon>
        <taxon>Umbilicariaceae</taxon>
        <taxon>Lasallia</taxon>
    </lineage>
</organism>
<evidence type="ECO:0000313" key="5">
    <source>
        <dbReference type="Proteomes" id="UP000192927"/>
    </source>
</evidence>
<protein>
    <recommendedName>
        <fullName evidence="2">Rhodopsin domain-containing protein</fullName>
    </recommendedName>
</protein>
<feature type="domain" description="Rhodopsin" evidence="2">
    <location>
        <begin position="43"/>
        <end position="275"/>
    </location>
</feature>
<reference evidence="3 6" key="3">
    <citation type="submission" date="2019-09" db="EMBL/GenBank/DDBJ databases">
        <title>The hologenome of the rock-dwelling lichen Lasallia pustulata.</title>
        <authorList>
            <person name="Greshake Tzovaras B."/>
            <person name="Segers F."/>
            <person name="Bicker A."/>
            <person name="Dal Grande F."/>
            <person name="Otte J."/>
            <person name="Hankeln T."/>
            <person name="Schmitt I."/>
            <person name="Ebersberger I."/>
        </authorList>
    </citation>
    <scope>NUCLEOTIDE SEQUENCE [LARGE SCALE GENOMIC DNA]</scope>
    <source>
        <strain evidence="3">A1-1</strain>
    </source>
</reference>
<dbReference type="Proteomes" id="UP000192927">
    <property type="component" value="Unassembled WGS sequence"/>
</dbReference>
<sequence length="377" mass="41464">MSALATTNVPLPPLFVISSTNLSGLIILITSLLLGFVLLCFCARLYTRTYIAGPSMRDDHLLTAATVICVIESALVYIQVSKGFGKSKTLLQDSGFASIEAFGYAADLLYVFGLVLSKFSVSFLFLRLSPNRGHSRAAWAAFAGSAVWAFLALFLRTIRCNPGRSWSRPGTHCTGVFMRWEIICAFDVVTEAVLFGIAFYLVANLQTSLRSKATVVLVFGVRLPVIAASIVRLHYIKRTLYSSDPTLLGAYVAVWTQVELDYGVMAGTLSCLGPFVSPFSTSLQEKRSPYATTPTRRHTPTAYSLRSVEATSDQPDKGVEVTKPLTGYVTPIDEHKLRPDLFYHRTTISHGESDNRPSTDSTRMIITKNMEWSVAID</sequence>
<evidence type="ECO:0000313" key="6">
    <source>
        <dbReference type="Proteomes" id="UP000324767"/>
    </source>
</evidence>
<evidence type="ECO:0000313" key="3">
    <source>
        <dbReference type="EMBL" id="KAA6408205.1"/>
    </source>
</evidence>
<dbReference type="InterPro" id="IPR049326">
    <property type="entry name" value="Rhodopsin_dom_fungi"/>
</dbReference>
<reference evidence="4" key="1">
    <citation type="submission" date="2017-03" db="EMBL/GenBank/DDBJ databases">
        <authorList>
            <person name="Afonso C.L."/>
            <person name="Miller P.J."/>
            <person name="Scott M.A."/>
            <person name="Spackman E."/>
            <person name="Goraichik I."/>
            <person name="Dimitrov K.M."/>
            <person name="Suarez D.L."/>
            <person name="Swayne D.E."/>
        </authorList>
    </citation>
    <scope>NUCLEOTIDE SEQUENCE [LARGE SCALE GENOMIC DNA]</scope>
</reference>
<accession>A0A1W5D586</accession>
<feature type="transmembrane region" description="Helical" evidence="1">
    <location>
        <begin position="215"/>
        <end position="235"/>
    </location>
</feature>